<dbReference type="PRINTS" id="PR00039">
    <property type="entry name" value="HTHLYSR"/>
</dbReference>
<dbReference type="InterPro" id="IPR036388">
    <property type="entry name" value="WH-like_DNA-bd_sf"/>
</dbReference>
<accession>A0A9P2TA20</accession>
<evidence type="ECO:0000259" key="5">
    <source>
        <dbReference type="PROSITE" id="PS50931"/>
    </source>
</evidence>
<dbReference type="Pfam" id="PF00126">
    <property type="entry name" value="HTH_1"/>
    <property type="match status" value="1"/>
</dbReference>
<dbReference type="CDD" id="cd08423">
    <property type="entry name" value="PBP2_LTTR_like_6"/>
    <property type="match status" value="1"/>
</dbReference>
<dbReference type="EMBL" id="AOSG01000047">
    <property type="protein sequence ID" value="EOR71187.1"/>
    <property type="molecule type" value="Genomic_DNA"/>
</dbReference>
<dbReference type="Pfam" id="PF03466">
    <property type="entry name" value="LysR_substrate"/>
    <property type="match status" value="1"/>
</dbReference>
<dbReference type="SUPFAM" id="SSF53850">
    <property type="entry name" value="Periplasmic binding protein-like II"/>
    <property type="match status" value="1"/>
</dbReference>
<protein>
    <submittedName>
        <fullName evidence="6">LysR family transcriptional regulator</fullName>
    </submittedName>
</protein>
<dbReference type="AlphaFoldDB" id="A0A9P2TA20"/>
<feature type="domain" description="HTH lysR-type" evidence="5">
    <location>
        <begin position="3"/>
        <end position="60"/>
    </location>
</feature>
<dbReference type="PANTHER" id="PTHR30346">
    <property type="entry name" value="TRANSCRIPTIONAL DUAL REGULATOR HCAR-RELATED"/>
    <property type="match status" value="1"/>
</dbReference>
<keyword evidence="4" id="KW-0804">Transcription</keyword>
<proteinExistence type="inferred from homology"/>
<dbReference type="GO" id="GO:0003677">
    <property type="term" value="F:DNA binding"/>
    <property type="evidence" value="ECO:0007669"/>
    <property type="project" value="UniProtKB-KW"/>
</dbReference>
<keyword evidence="3" id="KW-0238">DNA-binding</keyword>
<evidence type="ECO:0000256" key="1">
    <source>
        <dbReference type="ARBA" id="ARBA00009437"/>
    </source>
</evidence>
<evidence type="ECO:0000313" key="7">
    <source>
        <dbReference type="Proteomes" id="UP000014184"/>
    </source>
</evidence>
<dbReference type="PANTHER" id="PTHR30346:SF29">
    <property type="entry name" value="LYSR SUBSTRATE-BINDING"/>
    <property type="match status" value="1"/>
</dbReference>
<dbReference type="InterPro" id="IPR036390">
    <property type="entry name" value="WH_DNA-bd_sf"/>
</dbReference>
<sequence length="302" mass="32525">MVLDANRLRVLVEVARAGSITAAAERLSFTPPALSQQLAKLERELGCALLERGRNGVRLTEAGRVLLDHGERVLGELREAERAVRATLGQHPSTLSLGAFASAGTTLLPSALAEFRRAHPHVRLALSDVEPPDGYGLVTSGDLDLLITHCYPGTELPSATGLRRERLLTDPLMLVLPDGHPAIDKPRITLADLADEEWICGAPGIHNRIALETAAAEAGVEVTVAYETRDYEVTLALIRAGVGIGLVPATILRTHPEHQWHAHQLSGTDLARTIFLVYRPRLPEPVAAMAATLRDAARRALA</sequence>
<keyword evidence="7" id="KW-1185">Reference proteome</keyword>
<dbReference type="Gene3D" id="1.10.10.10">
    <property type="entry name" value="Winged helix-like DNA-binding domain superfamily/Winged helix DNA-binding domain"/>
    <property type="match status" value="1"/>
</dbReference>
<dbReference type="Gene3D" id="3.40.190.10">
    <property type="entry name" value="Periplasmic binding protein-like II"/>
    <property type="match status" value="2"/>
</dbReference>
<reference evidence="6 7" key="1">
    <citation type="journal article" date="2013" name="Genome Announc.">
        <title>Draft Genome Sequence of the Lignocellulose Decomposer Thermobifida fusca Strain TM51.</title>
        <authorList>
            <person name="Toth A."/>
            <person name="Barna T."/>
            <person name="Nagy I."/>
            <person name="Horvath B."/>
            <person name="Nagy I."/>
            <person name="Tancsics A."/>
            <person name="Kriszt B."/>
            <person name="Baka E."/>
            <person name="Fekete C."/>
            <person name="Kukolya J."/>
        </authorList>
    </citation>
    <scope>NUCLEOTIDE SEQUENCE [LARGE SCALE GENOMIC DNA]</scope>
    <source>
        <strain evidence="6 7">TM51</strain>
    </source>
</reference>
<dbReference type="GO" id="GO:0003700">
    <property type="term" value="F:DNA-binding transcription factor activity"/>
    <property type="evidence" value="ECO:0007669"/>
    <property type="project" value="InterPro"/>
</dbReference>
<dbReference type="InterPro" id="IPR005119">
    <property type="entry name" value="LysR_subst-bd"/>
</dbReference>
<keyword evidence="2" id="KW-0805">Transcription regulation</keyword>
<dbReference type="FunFam" id="1.10.10.10:FF:000001">
    <property type="entry name" value="LysR family transcriptional regulator"/>
    <property type="match status" value="1"/>
</dbReference>
<dbReference type="InterPro" id="IPR000847">
    <property type="entry name" value="LysR_HTH_N"/>
</dbReference>
<comment type="caution">
    <text evidence="6">The sequence shown here is derived from an EMBL/GenBank/DDBJ whole genome shotgun (WGS) entry which is preliminary data.</text>
</comment>
<evidence type="ECO:0000256" key="2">
    <source>
        <dbReference type="ARBA" id="ARBA00023015"/>
    </source>
</evidence>
<evidence type="ECO:0000313" key="6">
    <source>
        <dbReference type="EMBL" id="EOR71187.1"/>
    </source>
</evidence>
<dbReference type="SUPFAM" id="SSF46785">
    <property type="entry name" value="Winged helix' DNA-binding domain"/>
    <property type="match status" value="1"/>
</dbReference>
<comment type="similarity">
    <text evidence="1">Belongs to the LysR transcriptional regulatory family.</text>
</comment>
<organism evidence="6 7">
    <name type="scientific">Thermobifida fusca TM51</name>
    <dbReference type="NCBI Taxonomy" id="1169414"/>
    <lineage>
        <taxon>Bacteria</taxon>
        <taxon>Bacillati</taxon>
        <taxon>Actinomycetota</taxon>
        <taxon>Actinomycetes</taxon>
        <taxon>Streptosporangiales</taxon>
        <taxon>Nocardiopsidaceae</taxon>
        <taxon>Thermobifida</taxon>
    </lineage>
</organism>
<evidence type="ECO:0000256" key="4">
    <source>
        <dbReference type="ARBA" id="ARBA00023163"/>
    </source>
</evidence>
<dbReference type="Proteomes" id="UP000014184">
    <property type="component" value="Unassembled WGS sequence"/>
</dbReference>
<name>A0A9P2TA20_THEFU</name>
<gene>
    <name evidence="6" type="ORF">TM51_08981</name>
</gene>
<dbReference type="GO" id="GO:0032993">
    <property type="term" value="C:protein-DNA complex"/>
    <property type="evidence" value="ECO:0007669"/>
    <property type="project" value="TreeGrafter"/>
</dbReference>
<dbReference type="PROSITE" id="PS50931">
    <property type="entry name" value="HTH_LYSR"/>
    <property type="match status" value="1"/>
</dbReference>
<evidence type="ECO:0000256" key="3">
    <source>
        <dbReference type="ARBA" id="ARBA00023125"/>
    </source>
</evidence>